<dbReference type="InterPro" id="IPR041657">
    <property type="entry name" value="HTH_17"/>
</dbReference>
<gene>
    <name evidence="2" type="ORF">J40TS1_00040</name>
</gene>
<feature type="domain" description="Helix-turn-helix" evidence="1">
    <location>
        <begin position="36"/>
        <end position="91"/>
    </location>
</feature>
<keyword evidence="3" id="KW-1185">Reference proteome</keyword>
<dbReference type="EMBL" id="BOSE01000001">
    <property type="protein sequence ID" value="GIP14362.1"/>
    <property type="molecule type" value="Genomic_DNA"/>
</dbReference>
<evidence type="ECO:0000313" key="2">
    <source>
        <dbReference type="EMBL" id="GIP14362.1"/>
    </source>
</evidence>
<organism evidence="2 3">
    <name type="scientific">Paenibacillus montaniterrae</name>
    <dbReference type="NCBI Taxonomy" id="429341"/>
    <lineage>
        <taxon>Bacteria</taxon>
        <taxon>Bacillati</taxon>
        <taxon>Bacillota</taxon>
        <taxon>Bacilli</taxon>
        <taxon>Bacillales</taxon>
        <taxon>Paenibacillaceae</taxon>
        <taxon>Paenibacillus</taxon>
    </lineage>
</organism>
<dbReference type="Proteomes" id="UP000683139">
    <property type="component" value="Unassembled WGS sequence"/>
</dbReference>
<protein>
    <recommendedName>
        <fullName evidence="1">Helix-turn-helix domain-containing protein</fullName>
    </recommendedName>
</protein>
<dbReference type="AlphaFoldDB" id="A0A920CS23"/>
<sequence>MNLSIEAVIRAAIAEEVAAVEQRILAKLSGQTDETLDVTQAALHLGISEKLVYRLCQQKQIPHERYGVQGSRRPIIKFRLNELEAWRAEQRAANYVKTK</sequence>
<reference evidence="2" key="1">
    <citation type="submission" date="2021-03" db="EMBL/GenBank/DDBJ databases">
        <title>Antimicrobial resistance genes in bacteria isolated from Japanese honey, and their potential for conferring macrolide and lincosamide resistance in the American foulbrood pathogen Paenibacillus larvae.</title>
        <authorList>
            <person name="Okamoto M."/>
            <person name="Kumagai M."/>
            <person name="Kanamori H."/>
            <person name="Takamatsu D."/>
        </authorList>
    </citation>
    <scope>NUCLEOTIDE SEQUENCE</scope>
    <source>
        <strain evidence="2">J40TS1</strain>
    </source>
</reference>
<evidence type="ECO:0000259" key="1">
    <source>
        <dbReference type="Pfam" id="PF12728"/>
    </source>
</evidence>
<proteinExistence type="predicted"/>
<comment type="caution">
    <text evidence="2">The sequence shown here is derived from an EMBL/GenBank/DDBJ whole genome shotgun (WGS) entry which is preliminary data.</text>
</comment>
<accession>A0A920CS23</accession>
<evidence type="ECO:0000313" key="3">
    <source>
        <dbReference type="Proteomes" id="UP000683139"/>
    </source>
</evidence>
<dbReference type="Pfam" id="PF12728">
    <property type="entry name" value="HTH_17"/>
    <property type="match status" value="1"/>
</dbReference>
<name>A0A920CS23_9BACL</name>